<dbReference type="InterPro" id="IPR012348">
    <property type="entry name" value="RNR-like"/>
</dbReference>
<evidence type="ECO:0000256" key="9">
    <source>
        <dbReference type="ARBA" id="ARBA00023004"/>
    </source>
</evidence>
<evidence type="ECO:0000256" key="2">
    <source>
        <dbReference type="ARBA" id="ARBA00008749"/>
    </source>
</evidence>
<evidence type="ECO:0000256" key="14">
    <source>
        <dbReference type="ARBA" id="ARBA00023242"/>
    </source>
</evidence>
<accession>A0A087SB27</accession>
<dbReference type="InterPro" id="IPR001005">
    <property type="entry name" value="SANT/Myb"/>
</dbReference>
<feature type="region of interest" description="Disordered" evidence="15">
    <location>
        <begin position="78"/>
        <end position="149"/>
    </location>
</feature>
<dbReference type="InterPro" id="IPR009078">
    <property type="entry name" value="Ferritin-like_SF"/>
</dbReference>
<dbReference type="PANTHER" id="PTHR31155:SF9">
    <property type="entry name" value="STEAROYL-[ACYL-CARRIER-PROTEIN] 9-DESATURASE 7, CHLOROPLASTIC"/>
    <property type="match status" value="1"/>
</dbReference>
<dbReference type="GeneID" id="23617831"/>
<dbReference type="Pfam" id="PF00249">
    <property type="entry name" value="Myb_DNA-binding"/>
    <property type="match status" value="1"/>
</dbReference>
<feature type="domain" description="HTH myb-type" evidence="16">
    <location>
        <begin position="151"/>
        <end position="208"/>
    </location>
</feature>
<protein>
    <submittedName>
        <fullName evidence="17">Acyl-[acyl-carrier-protein] desaturase 5, chloroplastic</fullName>
    </submittedName>
</protein>
<comment type="cofactor">
    <cofactor evidence="1">
        <name>Fe(2+)</name>
        <dbReference type="ChEBI" id="CHEBI:29033"/>
    </cofactor>
</comment>
<dbReference type="InterPro" id="IPR005067">
    <property type="entry name" value="Fatty_acid_desaturase-2"/>
</dbReference>
<dbReference type="Pfam" id="PF03405">
    <property type="entry name" value="FA_desaturase_2"/>
    <property type="match status" value="1"/>
</dbReference>
<reference evidence="17 18" key="1">
    <citation type="journal article" date="2014" name="BMC Genomics">
        <title>Oil accumulation mechanisms of the oleaginous microalga Chlorella protothecoides revealed through its genome, transcriptomes, and proteomes.</title>
        <authorList>
            <person name="Gao C."/>
            <person name="Wang Y."/>
            <person name="Shen Y."/>
            <person name="Yan D."/>
            <person name="He X."/>
            <person name="Dai J."/>
            <person name="Wu Q."/>
        </authorList>
    </citation>
    <scope>NUCLEOTIDE SEQUENCE [LARGE SCALE GENOMIC DNA]</scope>
    <source>
        <strain evidence="17 18">0710</strain>
    </source>
</reference>
<dbReference type="PANTHER" id="PTHR31155">
    <property type="entry name" value="ACYL- ACYL-CARRIER-PROTEIN DESATURASE-RELATED"/>
    <property type="match status" value="1"/>
</dbReference>
<keyword evidence="18" id="KW-1185">Reference proteome</keyword>
<dbReference type="STRING" id="3075.A0A087SB27"/>
<evidence type="ECO:0000256" key="10">
    <source>
        <dbReference type="ARBA" id="ARBA00023015"/>
    </source>
</evidence>
<dbReference type="CDD" id="cd01050">
    <property type="entry name" value="Acyl_ACP_Desat"/>
    <property type="match status" value="1"/>
</dbReference>
<dbReference type="InterPro" id="IPR017930">
    <property type="entry name" value="Myb_dom"/>
</dbReference>
<evidence type="ECO:0000256" key="8">
    <source>
        <dbReference type="ARBA" id="ARBA00023002"/>
    </source>
</evidence>
<dbReference type="GO" id="GO:0045300">
    <property type="term" value="F:stearoyl-[ACP] desaturase activity"/>
    <property type="evidence" value="ECO:0007669"/>
    <property type="project" value="InterPro"/>
</dbReference>
<name>A0A087SB27_AUXPR</name>
<comment type="similarity">
    <text evidence="2">Belongs to the fatty acid desaturase type 2 family.</text>
</comment>
<dbReference type="FunFam" id="1.10.10.60:FF:000007">
    <property type="entry name" value="Two-component response regulator"/>
    <property type="match status" value="1"/>
</dbReference>
<keyword evidence="5" id="KW-0479">Metal-binding</keyword>
<evidence type="ECO:0000256" key="1">
    <source>
        <dbReference type="ARBA" id="ARBA00001954"/>
    </source>
</evidence>
<keyword evidence="14" id="KW-0539">Nucleus</keyword>
<evidence type="ECO:0000256" key="3">
    <source>
        <dbReference type="ARBA" id="ARBA00011738"/>
    </source>
</evidence>
<dbReference type="eggNOG" id="ENOG502QRJK">
    <property type="taxonomic scope" value="Eukaryota"/>
</dbReference>
<keyword evidence="11" id="KW-0443">Lipid metabolism</keyword>
<dbReference type="OrthoDB" id="1924153at2759"/>
<evidence type="ECO:0000256" key="13">
    <source>
        <dbReference type="ARBA" id="ARBA00023163"/>
    </source>
</evidence>
<keyword evidence="4" id="KW-0444">Lipid biosynthesis</keyword>
<feature type="compositionally biased region" description="Gly residues" evidence="15">
    <location>
        <begin position="120"/>
        <end position="129"/>
    </location>
</feature>
<evidence type="ECO:0000256" key="6">
    <source>
        <dbReference type="ARBA" id="ARBA00022832"/>
    </source>
</evidence>
<evidence type="ECO:0000256" key="7">
    <source>
        <dbReference type="ARBA" id="ARBA00022946"/>
    </source>
</evidence>
<dbReference type="SUPFAM" id="SSF46689">
    <property type="entry name" value="Homeodomain-like"/>
    <property type="match status" value="1"/>
</dbReference>
<dbReference type="AlphaFoldDB" id="A0A087SB27"/>
<keyword evidence="12" id="KW-0275">Fatty acid biosynthesis</keyword>
<dbReference type="Gene3D" id="1.10.620.20">
    <property type="entry name" value="Ribonucleotide Reductase, subunit A"/>
    <property type="match status" value="1"/>
</dbReference>
<dbReference type="InterPro" id="IPR006447">
    <property type="entry name" value="Myb_dom_plants"/>
</dbReference>
<organism evidence="17 18">
    <name type="scientific">Auxenochlorella protothecoides</name>
    <name type="common">Green microalga</name>
    <name type="synonym">Chlorella protothecoides</name>
    <dbReference type="NCBI Taxonomy" id="3075"/>
    <lineage>
        <taxon>Eukaryota</taxon>
        <taxon>Viridiplantae</taxon>
        <taxon>Chlorophyta</taxon>
        <taxon>core chlorophytes</taxon>
        <taxon>Trebouxiophyceae</taxon>
        <taxon>Chlorellales</taxon>
        <taxon>Chlorellaceae</taxon>
        <taxon>Auxenochlorella</taxon>
    </lineage>
</organism>
<dbReference type="GO" id="GO:0046872">
    <property type="term" value="F:metal ion binding"/>
    <property type="evidence" value="ECO:0007669"/>
    <property type="project" value="UniProtKB-KW"/>
</dbReference>
<evidence type="ECO:0000313" key="17">
    <source>
        <dbReference type="EMBL" id="KFM22931.1"/>
    </source>
</evidence>
<keyword evidence="6" id="KW-0276">Fatty acid metabolism</keyword>
<dbReference type="Gene3D" id="1.10.10.60">
    <property type="entry name" value="Homeodomain-like"/>
    <property type="match status" value="1"/>
</dbReference>
<comment type="subunit">
    <text evidence="3">Homodimer.</text>
</comment>
<dbReference type="KEGG" id="apro:F751_6440"/>
<feature type="compositionally biased region" description="Low complexity" evidence="15">
    <location>
        <begin position="110"/>
        <end position="119"/>
    </location>
</feature>
<evidence type="ECO:0000256" key="4">
    <source>
        <dbReference type="ARBA" id="ARBA00022516"/>
    </source>
</evidence>
<feature type="region of interest" description="Disordered" evidence="15">
    <location>
        <begin position="1"/>
        <end position="48"/>
    </location>
</feature>
<dbReference type="InterPro" id="IPR009057">
    <property type="entry name" value="Homeodomain-like_sf"/>
</dbReference>
<dbReference type="NCBIfam" id="TIGR01557">
    <property type="entry name" value="myb_SHAQKYF"/>
    <property type="match status" value="1"/>
</dbReference>
<dbReference type="RefSeq" id="XP_011395797.1">
    <property type="nucleotide sequence ID" value="XM_011397495.1"/>
</dbReference>
<evidence type="ECO:0000313" key="18">
    <source>
        <dbReference type="Proteomes" id="UP000028924"/>
    </source>
</evidence>
<evidence type="ECO:0000256" key="11">
    <source>
        <dbReference type="ARBA" id="ARBA00023098"/>
    </source>
</evidence>
<evidence type="ECO:0000256" key="5">
    <source>
        <dbReference type="ARBA" id="ARBA00022723"/>
    </source>
</evidence>
<feature type="compositionally biased region" description="Polar residues" evidence="15">
    <location>
        <begin position="1"/>
        <end position="11"/>
    </location>
</feature>
<keyword evidence="10" id="KW-0805">Transcription regulation</keyword>
<evidence type="ECO:0000259" key="16">
    <source>
        <dbReference type="PROSITE" id="PS51294"/>
    </source>
</evidence>
<sequence>MSGDSPGTSRVSLGDLTEYDTLILPTGDSPSPARSEPPPPPLTSQDVSAAAAATMLAFAEMPYSATGQSLHEAGTAGTLAGVKRPNPEPDSGAGAWTPRSPTAPAPDPGGPAAASSAGGLPSGAGGTGLGSAALEHSGTAGSVESGEQGGRKARLVWTQELHNRFINALSHLGLKQAVPKNILTMMNVDGMTRENVASHLQKYRLYLKKIGGFTDRERVDSAALQRIHEQNVAQMAAQQAMQQSLAAGGGMRYGGPSGLPPAAAYGYGGHVGGAADPGPHVARADAVHVARAVAGLEPGGAVQHGHAGTGVEVSTMKTIQSRHAGPIGHVQSGRRSAGRAGSRMATPVAAATVAAPRSALNLSPTIIRQEVLHSASAQQLDCVASLAPVFESQILPLLTPVDEMWQPTDFLPASNSEAFFDQIGDLRARSAAIPDDLLVCLVGDMITEEALPTYMAMLNTLDVVRDETGHSQHPYAKWTRCAPRPQGHENRHGDLLNKYMWLTGRVDMLAVERTIQRLISSGMDPGTENHPYHAFVFTSFQERATKLSHGSTARLAVAAGDEALAKICGTIARDESRHEAAYTRTMDAIFQRDPSGAMVAFAHMMMRKITMPAHLMDDGQHGARNGGRNLFDDFAAVAERAGVYTAGDYIGILRHLIRRWDVEGKTGLTPEGRAAQELLCSLPARFEKLAQRKAKKAEAAPPAAVEFSWIFNRPVYA</sequence>
<gene>
    <name evidence="17" type="ORF">F751_6440</name>
</gene>
<dbReference type="Proteomes" id="UP000028924">
    <property type="component" value="Unassembled WGS sequence"/>
</dbReference>
<dbReference type="PROSITE" id="PS51294">
    <property type="entry name" value="HTH_MYB"/>
    <property type="match status" value="1"/>
</dbReference>
<keyword evidence="8" id="KW-0560">Oxidoreductase</keyword>
<dbReference type="SUPFAM" id="SSF47240">
    <property type="entry name" value="Ferritin-like"/>
    <property type="match status" value="1"/>
</dbReference>
<dbReference type="GO" id="GO:0003677">
    <property type="term" value="F:DNA binding"/>
    <property type="evidence" value="ECO:0007669"/>
    <property type="project" value="InterPro"/>
</dbReference>
<dbReference type="EMBL" id="KL662084">
    <property type="protein sequence ID" value="KFM22931.1"/>
    <property type="molecule type" value="Genomic_DNA"/>
</dbReference>
<keyword evidence="9" id="KW-0408">Iron</keyword>
<evidence type="ECO:0000256" key="15">
    <source>
        <dbReference type="SAM" id="MobiDB-lite"/>
    </source>
</evidence>
<dbReference type="GO" id="GO:0006633">
    <property type="term" value="P:fatty acid biosynthetic process"/>
    <property type="evidence" value="ECO:0007669"/>
    <property type="project" value="UniProtKB-KW"/>
</dbReference>
<proteinExistence type="inferred from homology"/>
<keyword evidence="13" id="KW-0804">Transcription</keyword>
<evidence type="ECO:0000256" key="12">
    <source>
        <dbReference type="ARBA" id="ARBA00023160"/>
    </source>
</evidence>
<keyword evidence="7" id="KW-0809">Transit peptide</keyword>